<name>A0A395RYS5_FUSSP</name>
<comment type="caution">
    <text evidence="1">The sequence shown here is derived from an EMBL/GenBank/DDBJ whole genome shotgun (WGS) entry which is preliminary data.</text>
</comment>
<accession>A0A395RYS5</accession>
<organism evidence="1 2">
    <name type="scientific">Fusarium sporotrichioides</name>
    <dbReference type="NCBI Taxonomy" id="5514"/>
    <lineage>
        <taxon>Eukaryota</taxon>
        <taxon>Fungi</taxon>
        <taxon>Dikarya</taxon>
        <taxon>Ascomycota</taxon>
        <taxon>Pezizomycotina</taxon>
        <taxon>Sordariomycetes</taxon>
        <taxon>Hypocreomycetidae</taxon>
        <taxon>Hypocreales</taxon>
        <taxon>Nectriaceae</taxon>
        <taxon>Fusarium</taxon>
    </lineage>
</organism>
<dbReference type="STRING" id="5514.A0A395RYS5"/>
<sequence length="242" mass="28356">MARLKANALKNHVVDFTDHADRPAKMVWSAHREETLPPLTSWCFYFVHPDFSLDELDTRRLRRDIQEGYGDPIRYELFCIPGGNNADCAQHYREELEARGDDFKQVQEAERAEKDPEFAAVREPRGKLPGLPASQRYPGNMSYHHFVCVYKDAIWDHDSDDMKIDVVQFDPALVDEDYEPGERICAQDPMLIKRVSAKYKERFQESNDQDLWGWFMDQRSPDWYIPTVSATFTARELGWTSW</sequence>
<protein>
    <submittedName>
        <fullName evidence="1">Uncharacterized protein</fullName>
    </submittedName>
</protein>
<dbReference type="AlphaFoldDB" id="A0A395RYS5"/>
<gene>
    <name evidence="1" type="ORF">FSPOR_7547</name>
</gene>
<reference evidence="1 2" key="1">
    <citation type="journal article" date="2018" name="PLoS Pathog.">
        <title>Evolution of structural diversity of trichothecenes, a family of toxins produced by plant pathogenic and entomopathogenic fungi.</title>
        <authorList>
            <person name="Proctor R.H."/>
            <person name="McCormick S.P."/>
            <person name="Kim H.S."/>
            <person name="Cardoza R.E."/>
            <person name="Stanley A.M."/>
            <person name="Lindo L."/>
            <person name="Kelly A."/>
            <person name="Brown D.W."/>
            <person name="Lee T."/>
            <person name="Vaughan M.M."/>
            <person name="Alexander N.J."/>
            <person name="Busman M."/>
            <person name="Gutierrez S."/>
        </authorList>
    </citation>
    <scope>NUCLEOTIDE SEQUENCE [LARGE SCALE GENOMIC DNA]</scope>
    <source>
        <strain evidence="1 2">NRRL 3299</strain>
    </source>
</reference>
<evidence type="ECO:0000313" key="2">
    <source>
        <dbReference type="Proteomes" id="UP000266152"/>
    </source>
</evidence>
<keyword evidence="2" id="KW-1185">Reference proteome</keyword>
<evidence type="ECO:0000313" key="1">
    <source>
        <dbReference type="EMBL" id="RGP65157.1"/>
    </source>
</evidence>
<proteinExistence type="predicted"/>
<dbReference type="EMBL" id="PXOF01000107">
    <property type="protein sequence ID" value="RGP65157.1"/>
    <property type="molecule type" value="Genomic_DNA"/>
</dbReference>
<dbReference type="Proteomes" id="UP000266152">
    <property type="component" value="Unassembled WGS sequence"/>
</dbReference>